<feature type="transmembrane region" description="Helical" evidence="1">
    <location>
        <begin position="122"/>
        <end position="140"/>
    </location>
</feature>
<organism evidence="2 3">
    <name type="scientific">Aureimonas ureilytica</name>
    <dbReference type="NCBI Taxonomy" id="401562"/>
    <lineage>
        <taxon>Bacteria</taxon>
        <taxon>Pseudomonadati</taxon>
        <taxon>Pseudomonadota</taxon>
        <taxon>Alphaproteobacteria</taxon>
        <taxon>Hyphomicrobiales</taxon>
        <taxon>Aurantimonadaceae</taxon>
        <taxon>Aureimonas</taxon>
    </lineage>
</organism>
<name>A0A175R5Q0_9HYPH</name>
<dbReference type="EMBL" id="LDPZ01000033">
    <property type="protein sequence ID" value="KTQ91800.1"/>
    <property type="molecule type" value="Genomic_DNA"/>
</dbReference>
<feature type="transmembrane region" description="Helical" evidence="1">
    <location>
        <begin position="27"/>
        <end position="49"/>
    </location>
</feature>
<evidence type="ECO:0000256" key="1">
    <source>
        <dbReference type="SAM" id="Phobius"/>
    </source>
</evidence>
<sequence length="202" mass="20907">MRELNEALADIEAIRCRMAAGTEFRGFGPTALAATAGIALATAGLQLLVPPATALGFFVGWIVAAILCVVLIAVEMVLRTGRAHGGLADAMLHQAIQHFLPAGFAGAAFAAIIARFSPDQAWLIPGLWQVLVGLGLFAAAPSLPRGAMLAAAWYFVCGFAVMMMLAGQSTISPWAMALPFAIGQTVLALVIHRASGSDHAGL</sequence>
<proteinExistence type="predicted"/>
<dbReference type="RefSeq" id="WP_058635732.1">
    <property type="nucleotide sequence ID" value="NZ_LDPZ01000033.1"/>
</dbReference>
<protein>
    <submittedName>
        <fullName evidence="2">Uncharacterized protein</fullName>
    </submittedName>
</protein>
<feature type="transmembrane region" description="Helical" evidence="1">
    <location>
        <begin position="147"/>
        <end position="165"/>
    </location>
</feature>
<gene>
    <name evidence="2" type="ORF">NS226_15505</name>
</gene>
<dbReference type="STRING" id="401562.NS365_22385"/>
<dbReference type="AlphaFoldDB" id="A0A175R5Q0"/>
<accession>A0A175R5Q0</accession>
<feature type="transmembrane region" description="Helical" evidence="1">
    <location>
        <begin position="99"/>
        <end position="116"/>
    </location>
</feature>
<evidence type="ECO:0000313" key="2">
    <source>
        <dbReference type="EMBL" id="KTQ91800.1"/>
    </source>
</evidence>
<feature type="transmembrane region" description="Helical" evidence="1">
    <location>
        <begin position="55"/>
        <end position="78"/>
    </location>
</feature>
<keyword evidence="1" id="KW-0472">Membrane</keyword>
<reference evidence="2 3" key="1">
    <citation type="journal article" date="2016" name="Front. Microbiol.">
        <title>Genomic Resource of Rice Seed Associated Bacteria.</title>
        <authorList>
            <person name="Midha S."/>
            <person name="Bansal K."/>
            <person name="Sharma S."/>
            <person name="Kumar N."/>
            <person name="Patil P.P."/>
            <person name="Chaudhry V."/>
            <person name="Patil P.B."/>
        </authorList>
    </citation>
    <scope>NUCLEOTIDE SEQUENCE [LARGE SCALE GENOMIC DNA]</scope>
    <source>
        <strain evidence="2 3">NS226</strain>
    </source>
</reference>
<evidence type="ECO:0000313" key="3">
    <source>
        <dbReference type="Proteomes" id="UP000078272"/>
    </source>
</evidence>
<dbReference type="OrthoDB" id="5624959at2"/>
<keyword evidence="1" id="KW-0812">Transmembrane</keyword>
<dbReference type="PATRIC" id="fig|401562.3.peg.2809"/>
<comment type="caution">
    <text evidence="2">The sequence shown here is derived from an EMBL/GenBank/DDBJ whole genome shotgun (WGS) entry which is preliminary data.</text>
</comment>
<dbReference type="Proteomes" id="UP000078272">
    <property type="component" value="Unassembled WGS sequence"/>
</dbReference>
<keyword evidence="1" id="KW-1133">Transmembrane helix</keyword>